<dbReference type="Gene3D" id="3.10.180.10">
    <property type="entry name" value="2,3-Dihydroxybiphenyl 1,2-Dioxygenase, domain 1"/>
    <property type="match status" value="1"/>
</dbReference>
<dbReference type="EMBL" id="CABFNP030000452">
    <property type="protein sequence ID" value="CAI6016338.1"/>
    <property type="molecule type" value="Genomic_DNA"/>
</dbReference>
<reference evidence="2" key="1">
    <citation type="submission" date="2023-01" db="EMBL/GenBank/DDBJ databases">
        <authorList>
            <person name="Piombo E."/>
        </authorList>
    </citation>
    <scope>NUCLEOTIDE SEQUENCE</scope>
</reference>
<dbReference type="AlphaFoldDB" id="A0AA35LQ10"/>
<evidence type="ECO:0000259" key="1">
    <source>
        <dbReference type="PROSITE" id="PS51819"/>
    </source>
</evidence>
<dbReference type="InterPro" id="IPR037523">
    <property type="entry name" value="VOC_core"/>
</dbReference>
<accession>A0AA35LQ10</accession>
<dbReference type="Proteomes" id="UP001160390">
    <property type="component" value="Unassembled WGS sequence"/>
</dbReference>
<evidence type="ECO:0000313" key="3">
    <source>
        <dbReference type="Proteomes" id="UP001160390"/>
    </source>
</evidence>
<dbReference type="SUPFAM" id="SSF54593">
    <property type="entry name" value="Glyoxalase/Bleomycin resistance protein/Dihydroxybiphenyl dioxygenase"/>
    <property type="match status" value="1"/>
</dbReference>
<dbReference type="Pfam" id="PF00903">
    <property type="entry name" value="Glyoxalase"/>
    <property type="match status" value="1"/>
</dbReference>
<feature type="domain" description="VOC" evidence="1">
    <location>
        <begin position="11"/>
        <end position="130"/>
    </location>
</feature>
<dbReference type="InterPro" id="IPR004360">
    <property type="entry name" value="Glyas_Fos-R_dOase_dom"/>
</dbReference>
<proteinExistence type="predicted"/>
<dbReference type="PROSITE" id="PS51819">
    <property type="entry name" value="VOC"/>
    <property type="match status" value="1"/>
</dbReference>
<name>A0AA35LQ10_9HYPO</name>
<evidence type="ECO:0000313" key="2">
    <source>
        <dbReference type="EMBL" id="CAI6016338.1"/>
    </source>
</evidence>
<keyword evidence="3" id="KW-1185">Reference proteome</keyword>
<gene>
    <name evidence="2" type="ORF">CCHLO57077_00019424</name>
</gene>
<sequence>MSSIKVPQPVQIARVVLRTTAGAYPKMVRFYKTFLSASVSAQVSGLSFLTFDKEHHRIAILSAPDTTPKDSQSCGLEHISFTYENLDDLLQAYRGRKAMRLEPAWCVNHGPTLSIYYKDPDGNNLETQIDTIKDMDEINAMITGDEFRQNPIGVDFDPEELWKNMRSGVPYEELVTRRSIGPRGVDTVPL</sequence>
<protein>
    <recommendedName>
        <fullName evidence="1">VOC domain-containing protein</fullName>
    </recommendedName>
</protein>
<comment type="caution">
    <text evidence="2">The sequence shown here is derived from an EMBL/GenBank/DDBJ whole genome shotgun (WGS) entry which is preliminary data.</text>
</comment>
<organism evidence="2 3">
    <name type="scientific">Clonostachys chloroleuca</name>
    <dbReference type="NCBI Taxonomy" id="1926264"/>
    <lineage>
        <taxon>Eukaryota</taxon>
        <taxon>Fungi</taxon>
        <taxon>Dikarya</taxon>
        <taxon>Ascomycota</taxon>
        <taxon>Pezizomycotina</taxon>
        <taxon>Sordariomycetes</taxon>
        <taxon>Hypocreomycetidae</taxon>
        <taxon>Hypocreales</taxon>
        <taxon>Bionectriaceae</taxon>
        <taxon>Clonostachys</taxon>
    </lineage>
</organism>
<dbReference type="InterPro" id="IPR029068">
    <property type="entry name" value="Glyas_Bleomycin-R_OHBP_Dase"/>
</dbReference>